<evidence type="ECO:0000259" key="9">
    <source>
        <dbReference type="SMART" id="SM00790"/>
    </source>
</evidence>
<reference evidence="10" key="1">
    <citation type="submission" date="2020-07" db="EMBL/GenBank/DDBJ databases">
        <title>Huge and variable diversity of episymbiotic CPR bacteria and DPANN archaea in groundwater ecosystems.</title>
        <authorList>
            <person name="He C.Y."/>
            <person name="Keren R."/>
            <person name="Whittaker M."/>
            <person name="Farag I.F."/>
            <person name="Doudna J."/>
            <person name="Cate J.H.D."/>
            <person name="Banfield J.F."/>
        </authorList>
    </citation>
    <scope>NUCLEOTIDE SEQUENCE</scope>
    <source>
        <strain evidence="10">NC_groundwater_1520_Pr4_B-0.1um_53_5</strain>
    </source>
</reference>
<evidence type="ECO:0000313" key="11">
    <source>
        <dbReference type="Proteomes" id="UP000736328"/>
    </source>
</evidence>
<dbReference type="InterPro" id="IPR001203">
    <property type="entry name" value="OxRdtase_Ald_Fedxn_C"/>
</dbReference>
<dbReference type="SMART" id="SM00790">
    <property type="entry name" value="AFOR_N"/>
    <property type="match status" value="1"/>
</dbReference>
<comment type="similarity">
    <text evidence="2">Belongs to the AOR/FOR family.</text>
</comment>
<evidence type="ECO:0000256" key="6">
    <source>
        <dbReference type="ARBA" id="ARBA00023004"/>
    </source>
</evidence>
<dbReference type="Gene3D" id="1.10.569.10">
    <property type="entry name" value="Aldehyde Ferredoxin Oxidoreductase Protein, subunit A, domain 2"/>
    <property type="match status" value="1"/>
</dbReference>
<keyword evidence="5" id="KW-0560">Oxidoreductase</keyword>
<protein>
    <submittedName>
        <fullName evidence="10">Aldehyde:ferredoxin oxidoreductase</fullName>
    </submittedName>
</protein>
<sequence length="715" mass="80389">MKKAHQVLAEYSFTPSLPQRGYNNRSLHIDLSALKFTEKKIDEATKQIFTGGRGFGLKYLWDAIKPDTKWNDPENDIIISPGPICGITQYPGAGKSLVVTLSPITNIPIDSNVGGYFGPLLKFSGFDALEIHGKAEDDVIVVIDGVRGKVTIEAAPQESVNSHVAAEQFTHEYADNEADLRNVSVVSSGTAAAHSLIGCLNFSYYDMRRKVTRLKQAGRGGIGTVFRDKHLKALVVHGPQVKGDMNHPADLGRIQRAGVKLHKEMHDFDDKMCTMRKVGTTNIVSVMNAYDLLPVMNFQYGSHSESQNIDKTVWIKQFTQGIPDGCWYGCSMACAHGVDEFTLRTGPYQGHQVVVDGPEYETAAGCGSNCGIFDPLWVIECNFYCDTYGLDTISFGTITGFIMECWQRGILNAERTGGLDMSWGKGESQLEMMHQMAKGQGFGLIAGQGVQRMKRIFADKGWGDSAFLHDIGLEGKGLEQSEYMSKESLAQQGGYYLTNKGPQHDEAWVIFMDMVNNQIPTFEDKAEALYYFPMFRTWFGLNGLCKLPWNDIEPGDNRTKNAPMDAAKVPEHVQNYVDLFSGVTGREITKEEIIKMSERVYQFQRVFDLRMGKGTRKYDQPPYRAMGPVTKEEYESRQERYDKQLLDWMQIDPAGKSTEEKMALHRKYREDRYQKLVEAVYQRRGWTADGVPTLETLQRNGIDFPEVVEVVAKHQ</sequence>
<dbReference type="PANTHER" id="PTHR30038:SF7">
    <property type="entry name" value="TUNGSTEN-CONTAINING GLYCERALDEHYDE-3-PHOSPHATE:FERREDOXIN OXIDOREDUCTASE"/>
    <property type="match status" value="1"/>
</dbReference>
<dbReference type="Gene3D" id="3.60.9.10">
    <property type="entry name" value="Aldehyde ferredoxin oxidoreductase, N-terminal domain"/>
    <property type="match status" value="1"/>
</dbReference>
<dbReference type="Proteomes" id="UP000736328">
    <property type="component" value="Unassembled WGS sequence"/>
</dbReference>
<dbReference type="Pfam" id="PF02730">
    <property type="entry name" value="AFOR_N"/>
    <property type="match status" value="1"/>
</dbReference>
<comment type="caution">
    <text evidence="10">The sequence shown here is derived from an EMBL/GenBank/DDBJ whole genome shotgun (WGS) entry which is preliminary data.</text>
</comment>
<keyword evidence="6" id="KW-0408">Iron</keyword>
<comment type="cofactor">
    <cofactor evidence="1">
        <name>[4Fe-4S] cluster</name>
        <dbReference type="ChEBI" id="CHEBI:49883"/>
    </cofactor>
</comment>
<dbReference type="GO" id="GO:0009055">
    <property type="term" value="F:electron transfer activity"/>
    <property type="evidence" value="ECO:0007669"/>
    <property type="project" value="InterPro"/>
</dbReference>
<dbReference type="EMBL" id="JACQXR010000101">
    <property type="protein sequence ID" value="MBI4727118.1"/>
    <property type="molecule type" value="Genomic_DNA"/>
</dbReference>
<dbReference type="SUPFAM" id="SSF48310">
    <property type="entry name" value="Aldehyde ferredoxin oxidoreductase, C-terminal domains"/>
    <property type="match status" value="1"/>
</dbReference>
<evidence type="ECO:0000256" key="8">
    <source>
        <dbReference type="ARBA" id="ARBA00049934"/>
    </source>
</evidence>
<dbReference type="InterPro" id="IPR036503">
    <property type="entry name" value="Ald_Fedxn_OxRdtase_N_sf"/>
</dbReference>
<gene>
    <name evidence="10" type="ORF">HY768_07840</name>
</gene>
<dbReference type="GO" id="GO:0046872">
    <property type="term" value="F:metal ion binding"/>
    <property type="evidence" value="ECO:0007669"/>
    <property type="project" value="UniProtKB-KW"/>
</dbReference>
<dbReference type="GO" id="GO:0016625">
    <property type="term" value="F:oxidoreductase activity, acting on the aldehyde or oxo group of donors, iron-sulfur protein as acceptor"/>
    <property type="evidence" value="ECO:0007669"/>
    <property type="project" value="InterPro"/>
</dbReference>
<feature type="domain" description="Aldehyde ferredoxin oxidoreductase N-terminal" evidence="9">
    <location>
        <begin position="22"/>
        <end position="240"/>
    </location>
</feature>
<dbReference type="InterPro" id="IPR013983">
    <property type="entry name" value="Ald_Fedxn_OxRdtase_N"/>
</dbReference>
<name>A0A933IEU4_UNCT6</name>
<evidence type="ECO:0000256" key="3">
    <source>
        <dbReference type="ARBA" id="ARBA00022485"/>
    </source>
</evidence>
<evidence type="ECO:0000256" key="5">
    <source>
        <dbReference type="ARBA" id="ARBA00023002"/>
    </source>
</evidence>
<proteinExistence type="inferred from homology"/>
<dbReference type="GO" id="GO:0051539">
    <property type="term" value="F:4 iron, 4 sulfur cluster binding"/>
    <property type="evidence" value="ECO:0007669"/>
    <property type="project" value="UniProtKB-KW"/>
</dbReference>
<evidence type="ECO:0000256" key="2">
    <source>
        <dbReference type="ARBA" id="ARBA00011032"/>
    </source>
</evidence>
<dbReference type="Pfam" id="PF01314">
    <property type="entry name" value="AFOR_C"/>
    <property type="match status" value="1"/>
</dbReference>
<evidence type="ECO:0000256" key="4">
    <source>
        <dbReference type="ARBA" id="ARBA00022723"/>
    </source>
</evidence>
<dbReference type="InterPro" id="IPR013985">
    <property type="entry name" value="Ald_Fedxn_OxRdtase_dom3"/>
</dbReference>
<dbReference type="InterPro" id="IPR051919">
    <property type="entry name" value="W-dependent_AOR"/>
</dbReference>
<organism evidence="10 11">
    <name type="scientific">candidate division TA06 bacterium</name>
    <dbReference type="NCBI Taxonomy" id="2250710"/>
    <lineage>
        <taxon>Bacteria</taxon>
        <taxon>Bacteria division TA06</taxon>
    </lineage>
</organism>
<evidence type="ECO:0000256" key="1">
    <source>
        <dbReference type="ARBA" id="ARBA00001966"/>
    </source>
</evidence>
<keyword evidence="4" id="KW-0479">Metal-binding</keyword>
<dbReference type="InterPro" id="IPR036021">
    <property type="entry name" value="Tungsten_al_ferr_oxy-like_C"/>
</dbReference>
<dbReference type="SUPFAM" id="SSF56228">
    <property type="entry name" value="Aldehyde ferredoxin oxidoreductase, N-terminal domain"/>
    <property type="match status" value="1"/>
</dbReference>
<dbReference type="InterPro" id="IPR013984">
    <property type="entry name" value="Ald_Fedxn_OxRdtase_dom2"/>
</dbReference>
<evidence type="ECO:0000313" key="10">
    <source>
        <dbReference type="EMBL" id="MBI4727118.1"/>
    </source>
</evidence>
<comment type="cofactor">
    <cofactor evidence="8">
        <name>tungstopterin</name>
        <dbReference type="ChEBI" id="CHEBI:30402"/>
    </cofactor>
</comment>
<dbReference type="PANTHER" id="PTHR30038">
    <property type="entry name" value="ALDEHYDE FERREDOXIN OXIDOREDUCTASE"/>
    <property type="match status" value="1"/>
</dbReference>
<accession>A0A933IEU4</accession>
<evidence type="ECO:0000256" key="7">
    <source>
        <dbReference type="ARBA" id="ARBA00023014"/>
    </source>
</evidence>
<keyword evidence="3" id="KW-0004">4Fe-4S</keyword>
<dbReference type="AlphaFoldDB" id="A0A933IEU4"/>
<dbReference type="Gene3D" id="1.10.599.10">
    <property type="entry name" value="Aldehyde Ferredoxin Oxidoreductase Protein, subunit A, domain 3"/>
    <property type="match status" value="1"/>
</dbReference>
<keyword evidence="7" id="KW-0411">Iron-sulfur</keyword>